<organism evidence="1 2">
    <name type="scientific">Bradyrhizobium cytisi</name>
    <dbReference type="NCBI Taxonomy" id="515489"/>
    <lineage>
        <taxon>Bacteria</taxon>
        <taxon>Pseudomonadati</taxon>
        <taxon>Pseudomonadota</taxon>
        <taxon>Alphaproteobacteria</taxon>
        <taxon>Hyphomicrobiales</taxon>
        <taxon>Nitrobacteraceae</taxon>
        <taxon>Bradyrhizobium</taxon>
    </lineage>
</organism>
<dbReference type="OrthoDB" id="8252039at2"/>
<dbReference type="Pfam" id="PF07750">
    <property type="entry name" value="GcrA"/>
    <property type="match status" value="1"/>
</dbReference>
<protein>
    <recommendedName>
        <fullName evidence="3">GcrA cell cycle regulator</fullName>
    </recommendedName>
</protein>
<evidence type="ECO:0000313" key="2">
    <source>
        <dbReference type="Proteomes" id="UP000324853"/>
    </source>
</evidence>
<name>A0A5S4WKI7_9BRAD</name>
<evidence type="ECO:0008006" key="3">
    <source>
        <dbReference type="Google" id="ProtNLM"/>
    </source>
</evidence>
<sequence length="193" mass="20812">MFRLRIVHRGASQDSSMEPGHWSSEHSDALRDYFFKGLSYAEIGREINARFGTAYTRNAVVGRAKRLGLAEPERMTSPSIVPSLPGEPGPLSPLRVAIPGLNLPPPSALRPANPVKLRCVGVRPRLIPLLELERGDCRYPYGGDKEGEEIRFCGHPRQPGSSYCAPHAHLTRGPGAASGRSAGAAVLRLVSAA</sequence>
<evidence type="ECO:0000313" key="1">
    <source>
        <dbReference type="EMBL" id="TYL80784.1"/>
    </source>
</evidence>
<dbReference type="Proteomes" id="UP000324853">
    <property type="component" value="Unassembled WGS sequence"/>
</dbReference>
<dbReference type="AlphaFoldDB" id="A0A5S4WKI7"/>
<reference evidence="1 2" key="1">
    <citation type="submission" date="2019-08" db="EMBL/GenBank/DDBJ databases">
        <title>Bradyrhizobium hipponensis sp. nov., a rhizobium isolated from a Lupinus angustifolius root nodule in Tunisia.</title>
        <authorList>
            <person name="Off K."/>
            <person name="Rejili M."/>
            <person name="Mars M."/>
            <person name="Brachmann A."/>
            <person name="Marin M."/>
        </authorList>
    </citation>
    <scope>NUCLEOTIDE SEQUENCE [LARGE SCALE GENOMIC DNA]</scope>
    <source>
        <strain evidence="1 2">CTAW11</strain>
    </source>
</reference>
<keyword evidence="2" id="KW-1185">Reference proteome</keyword>
<comment type="caution">
    <text evidence="1">The sequence shown here is derived from an EMBL/GenBank/DDBJ whole genome shotgun (WGS) entry which is preliminary data.</text>
</comment>
<dbReference type="InterPro" id="IPR011681">
    <property type="entry name" value="GcrA"/>
</dbReference>
<proteinExistence type="predicted"/>
<gene>
    <name evidence="1" type="ORF">FXB38_24065</name>
</gene>
<dbReference type="EMBL" id="VSSR01000041">
    <property type="protein sequence ID" value="TYL80784.1"/>
    <property type="molecule type" value="Genomic_DNA"/>
</dbReference>
<accession>A0A5S4WKI7</accession>